<dbReference type="InterPro" id="IPR000627">
    <property type="entry name" value="Intradiol_dOase_C"/>
</dbReference>
<dbReference type="PROSITE" id="PS00083">
    <property type="entry name" value="INTRADIOL_DIOXYGENAS"/>
    <property type="match status" value="1"/>
</dbReference>
<dbReference type="InterPro" id="IPR015889">
    <property type="entry name" value="Intradiol_dOase_core"/>
</dbReference>
<reference evidence="8" key="1">
    <citation type="submission" date="2018-05" db="EMBL/GenBank/DDBJ databases">
        <authorList>
            <person name="Lanie J.A."/>
            <person name="Ng W.-L."/>
            <person name="Kazmierczak K.M."/>
            <person name="Andrzejewski T.M."/>
            <person name="Davidsen T.M."/>
            <person name="Wayne K.J."/>
            <person name="Tettelin H."/>
            <person name="Glass J.I."/>
            <person name="Rusch D."/>
            <person name="Podicherti R."/>
            <person name="Tsui H.-C.T."/>
            <person name="Winkler M.E."/>
        </authorList>
    </citation>
    <scope>NUCLEOTIDE SEQUENCE</scope>
</reference>
<dbReference type="Gene3D" id="2.60.130.10">
    <property type="entry name" value="Aromatic compound dioxygenase"/>
    <property type="match status" value="1"/>
</dbReference>
<evidence type="ECO:0000256" key="4">
    <source>
        <dbReference type="ARBA" id="ARBA00022964"/>
    </source>
</evidence>
<keyword evidence="5" id="KW-0560">Oxidoreductase</keyword>
<keyword evidence="6" id="KW-0408">Iron</keyword>
<evidence type="ECO:0000256" key="2">
    <source>
        <dbReference type="ARBA" id="ARBA00007825"/>
    </source>
</evidence>
<dbReference type="GO" id="GO:0018576">
    <property type="term" value="F:catechol 1,2-dioxygenase activity"/>
    <property type="evidence" value="ECO:0007669"/>
    <property type="project" value="InterPro"/>
</dbReference>
<dbReference type="SUPFAM" id="SSF49482">
    <property type="entry name" value="Aromatic compound dioxygenase"/>
    <property type="match status" value="1"/>
</dbReference>
<dbReference type="Pfam" id="PF04444">
    <property type="entry name" value="Dioxygenase_N"/>
    <property type="match status" value="1"/>
</dbReference>
<comment type="similarity">
    <text evidence="2">Belongs to the intradiol ring-cleavage dioxygenase family.</text>
</comment>
<protein>
    <recommendedName>
        <fullName evidence="7">Intradiol ring-cleavage dioxygenases domain-containing protein</fullName>
    </recommendedName>
</protein>
<gene>
    <name evidence="8" type="ORF">METZ01_LOCUS372609</name>
</gene>
<evidence type="ECO:0000256" key="6">
    <source>
        <dbReference type="ARBA" id="ARBA00023004"/>
    </source>
</evidence>
<evidence type="ECO:0000256" key="1">
    <source>
        <dbReference type="ARBA" id="ARBA00001965"/>
    </source>
</evidence>
<organism evidence="8">
    <name type="scientific">marine metagenome</name>
    <dbReference type="NCBI Taxonomy" id="408172"/>
    <lineage>
        <taxon>unclassified sequences</taxon>
        <taxon>metagenomes</taxon>
        <taxon>ecological metagenomes</taxon>
    </lineage>
</organism>
<dbReference type="PANTHER" id="PTHR33711">
    <property type="entry name" value="DIOXYGENASE, PUTATIVE (AFU_ORTHOLOGUE AFUA_2G02910)-RELATED"/>
    <property type="match status" value="1"/>
</dbReference>
<keyword evidence="4" id="KW-0223">Dioxygenase</keyword>
<comment type="cofactor">
    <cofactor evidence="1">
        <name>Fe(3+)</name>
        <dbReference type="ChEBI" id="CHEBI:29034"/>
    </cofactor>
</comment>
<sequence>MGPLRMDNQNITKEALARLENCDNPRLKTVMTSVISHLHSIVREVEPTMEEWEQAINFLTEVGHWCDDKRQEFILLSDTLAVSILVDALLHQKPAPASEGTLLGPFHVPGAPELQFGANISRDGTGEPTLVTGRVLSTDGLPIQNAKLDVWQASAEGYY</sequence>
<name>A0A382TD76_9ZZZZ</name>
<keyword evidence="3" id="KW-0479">Metal-binding</keyword>
<evidence type="ECO:0000313" key="8">
    <source>
        <dbReference type="EMBL" id="SVD19755.1"/>
    </source>
</evidence>
<dbReference type="PANTHER" id="PTHR33711:SF7">
    <property type="entry name" value="INTRADIOL RING-CLEAVAGE DIOXYGENASES DOMAIN-CONTAINING PROTEIN-RELATED"/>
    <property type="match status" value="1"/>
</dbReference>
<dbReference type="EMBL" id="UINC01135542">
    <property type="protein sequence ID" value="SVD19755.1"/>
    <property type="molecule type" value="Genomic_DNA"/>
</dbReference>
<dbReference type="InterPro" id="IPR007535">
    <property type="entry name" value="Catechol_dOase_N"/>
</dbReference>
<feature type="non-terminal residue" evidence="8">
    <location>
        <position position="159"/>
    </location>
</feature>
<accession>A0A382TD76</accession>
<proteinExistence type="inferred from homology"/>
<feature type="domain" description="Intradiol ring-cleavage dioxygenases" evidence="7">
    <location>
        <begin position="131"/>
        <end position="159"/>
    </location>
</feature>
<evidence type="ECO:0000256" key="3">
    <source>
        <dbReference type="ARBA" id="ARBA00022723"/>
    </source>
</evidence>
<dbReference type="GO" id="GO:0009712">
    <property type="term" value="P:catechol-containing compound metabolic process"/>
    <property type="evidence" value="ECO:0007669"/>
    <property type="project" value="InterPro"/>
</dbReference>
<evidence type="ECO:0000259" key="7">
    <source>
        <dbReference type="PROSITE" id="PS00083"/>
    </source>
</evidence>
<evidence type="ECO:0000256" key="5">
    <source>
        <dbReference type="ARBA" id="ARBA00023002"/>
    </source>
</evidence>
<dbReference type="AlphaFoldDB" id="A0A382TD76"/>
<dbReference type="GO" id="GO:0008199">
    <property type="term" value="F:ferric iron binding"/>
    <property type="evidence" value="ECO:0007669"/>
    <property type="project" value="InterPro"/>
</dbReference>
<dbReference type="InterPro" id="IPR050770">
    <property type="entry name" value="Intradiol_RC_Dioxygenase"/>
</dbReference>